<protein>
    <submittedName>
        <fullName evidence="1">Uncharacterized protein</fullName>
    </submittedName>
</protein>
<dbReference type="Gene3D" id="3.30.1410.10">
    <property type="entry name" value="GTP cyclohydrolase I feedback regulatory protein GFRP"/>
    <property type="match status" value="1"/>
</dbReference>
<sequence length="93" mass="10433">LYQMPYITMPTKRGVFAPSHTKIHGADKLTRESFYALGDVVSFRKIIVDMHGNEVLNILEPLGWKVVSMTGRFSESKLGGSTIALAWTLHKEL</sequence>
<evidence type="ECO:0000313" key="2">
    <source>
        <dbReference type="Proteomes" id="UP001328107"/>
    </source>
</evidence>
<gene>
    <name evidence="1" type="ORF">PMAYCL1PPCAC_19791</name>
</gene>
<name>A0AAN5CT37_9BILA</name>
<proteinExistence type="predicted"/>
<dbReference type="SUPFAM" id="SSF69761">
    <property type="entry name" value="GTP cyclohydrolase I feedback regulatory protein, GFRP"/>
    <property type="match status" value="1"/>
</dbReference>
<comment type="caution">
    <text evidence="1">The sequence shown here is derived from an EMBL/GenBank/DDBJ whole genome shotgun (WGS) entry which is preliminary data.</text>
</comment>
<dbReference type="Proteomes" id="UP001328107">
    <property type="component" value="Unassembled WGS sequence"/>
</dbReference>
<keyword evidence="2" id="KW-1185">Reference proteome</keyword>
<evidence type="ECO:0000313" key="1">
    <source>
        <dbReference type="EMBL" id="GMR49597.1"/>
    </source>
</evidence>
<dbReference type="AlphaFoldDB" id="A0AAN5CT37"/>
<feature type="non-terminal residue" evidence="1">
    <location>
        <position position="1"/>
    </location>
</feature>
<reference evidence="2" key="1">
    <citation type="submission" date="2022-10" db="EMBL/GenBank/DDBJ databases">
        <title>Genome assembly of Pristionchus species.</title>
        <authorList>
            <person name="Yoshida K."/>
            <person name="Sommer R.J."/>
        </authorList>
    </citation>
    <scope>NUCLEOTIDE SEQUENCE [LARGE SCALE GENOMIC DNA]</scope>
    <source>
        <strain evidence="2">RS5460</strain>
    </source>
</reference>
<dbReference type="InterPro" id="IPR036717">
    <property type="entry name" value="GFRP_sf"/>
</dbReference>
<accession>A0AAN5CT37</accession>
<organism evidence="1 2">
    <name type="scientific">Pristionchus mayeri</name>
    <dbReference type="NCBI Taxonomy" id="1317129"/>
    <lineage>
        <taxon>Eukaryota</taxon>
        <taxon>Metazoa</taxon>
        <taxon>Ecdysozoa</taxon>
        <taxon>Nematoda</taxon>
        <taxon>Chromadorea</taxon>
        <taxon>Rhabditida</taxon>
        <taxon>Rhabditina</taxon>
        <taxon>Diplogasteromorpha</taxon>
        <taxon>Diplogasteroidea</taxon>
        <taxon>Neodiplogasteridae</taxon>
        <taxon>Pristionchus</taxon>
    </lineage>
</organism>
<dbReference type="EMBL" id="BTRK01000004">
    <property type="protein sequence ID" value="GMR49597.1"/>
    <property type="molecule type" value="Genomic_DNA"/>
</dbReference>
<dbReference type="GO" id="GO:0009890">
    <property type="term" value="P:negative regulation of biosynthetic process"/>
    <property type="evidence" value="ECO:0007669"/>
    <property type="project" value="InterPro"/>
</dbReference>